<dbReference type="Gene3D" id="2.130.10.10">
    <property type="entry name" value="YVTN repeat-like/Quinoprotein amine dehydrogenase"/>
    <property type="match status" value="4"/>
</dbReference>
<evidence type="ECO:0000256" key="1">
    <source>
        <dbReference type="SAM" id="MobiDB-lite"/>
    </source>
</evidence>
<dbReference type="AlphaFoldDB" id="A0A9X4BFQ7"/>
<evidence type="ECO:0000313" key="4">
    <source>
        <dbReference type="Proteomes" id="UP001139971"/>
    </source>
</evidence>
<sequence length="948" mass="95936">MSKSRFLVALTALAAAGGAIAAVGSWSTAGPYGGSVQKILVYEAGPSTLWAIGGGGVFRSLSGGGSWSRIEVGLPDSLFPVDLAAATAAPVTYVASQSRVYRSGNGGDLWVTTAFTPPAGSFVRGIALRRGTTNTVATVTDHAVLLSTDGGATAATAGGLDAAATYASIAYASDGTLYVVVQEDPNNTYGGASLIKSATGSAWSPVAAPVPLFGGSPLAISPNTPQRLYASDTATVATSANAGGTWNAVNLPANCGQVMSLTVHPTNPLSLYVGCVRLGLVATADATLAAPAWTTWNAANGLGANGTGDPAAVVSLALHPAFLATPSLWAASQYGGLFASTNGGTTWSGANAGFQSVNIRALATHPLDANIVLAGQGDSFTTAPALFRSLDSAATWSTSHANLNAEQVRTLAIDPTTVDADPFTNENFVVYAGGRSERLPAVANKDGGLYKSVDRGATWTTIDSGIAVVNGRPDMGTVRGIWLDPRSCAAPPPSGPCAAGSGPLQKILAVGSGIADLSAPGMPYRSARVYRSTNAGGAWTASETGLPLPQDLGAGAYAYMGGAAAIVADPGNANILYIGTFLSYPTGVPGAATPSLANGVFKSLDGGTTWTHASNGMPRVGGTGTSHYDVLALAISHANPQVLYAATVKLTDLPLAGAVYKTTDGGANWTAQTTGIAGQDVRALFVDRNDPTGNTVYAATGGGSTDPGGVYRTTDGGATWNSYSLGLPANSATALAMPPRATGAPARILAGTGSGVWDYTETPDGDADGAPNALEAQVGDGNGDGTPDESQRGVASVVAPPSGLVARGTNIAVTTAIASGCTQLNNSANIQADLFPPDPAGSATSHDPWGLMRIELPACANAVVDVTFHGANFASGGWFWRNYGPRRRGDDGTFGWYTFAGAVRLDADTWRLSIDATRQGNYRNDANNVLFIGGPAQLPEMIFANGFE</sequence>
<evidence type="ECO:0000256" key="2">
    <source>
        <dbReference type="SAM" id="SignalP"/>
    </source>
</evidence>
<dbReference type="SUPFAM" id="SSF110296">
    <property type="entry name" value="Oligoxyloglucan reducing end-specific cellobiohydrolase"/>
    <property type="match status" value="3"/>
</dbReference>
<dbReference type="InterPro" id="IPR015943">
    <property type="entry name" value="WD40/YVTN_repeat-like_dom_sf"/>
</dbReference>
<comment type="caution">
    <text evidence="3">The sequence shown here is derived from an EMBL/GenBank/DDBJ whole genome shotgun (WGS) entry which is preliminary data.</text>
</comment>
<name>A0A9X4BFQ7_9GAMM</name>
<protein>
    <recommendedName>
        <fullName evidence="5">BNR/Asp-box repeat protein</fullName>
    </recommendedName>
</protein>
<dbReference type="Proteomes" id="UP001139971">
    <property type="component" value="Unassembled WGS sequence"/>
</dbReference>
<evidence type="ECO:0000313" key="3">
    <source>
        <dbReference type="EMBL" id="MDC8011580.1"/>
    </source>
</evidence>
<keyword evidence="4" id="KW-1185">Reference proteome</keyword>
<feature type="chain" id="PRO_5040753801" description="BNR/Asp-box repeat protein" evidence="2">
    <location>
        <begin position="22"/>
        <end position="948"/>
    </location>
</feature>
<feature type="region of interest" description="Disordered" evidence="1">
    <location>
        <begin position="759"/>
        <end position="794"/>
    </location>
</feature>
<keyword evidence="2" id="KW-0732">Signal</keyword>
<dbReference type="PANTHER" id="PTHR43739">
    <property type="entry name" value="XYLOGLUCANASE (EUROFUNG)"/>
    <property type="match status" value="1"/>
</dbReference>
<dbReference type="PANTHER" id="PTHR43739:SF5">
    <property type="entry name" value="EXO-ALPHA-SIALIDASE"/>
    <property type="match status" value="1"/>
</dbReference>
<organism evidence="3 4">
    <name type="scientific">Tahibacter soli</name>
    <dbReference type="NCBI Taxonomy" id="2983605"/>
    <lineage>
        <taxon>Bacteria</taxon>
        <taxon>Pseudomonadati</taxon>
        <taxon>Pseudomonadota</taxon>
        <taxon>Gammaproteobacteria</taxon>
        <taxon>Lysobacterales</taxon>
        <taxon>Rhodanobacteraceae</taxon>
        <taxon>Tahibacter</taxon>
    </lineage>
</organism>
<dbReference type="GO" id="GO:0010411">
    <property type="term" value="P:xyloglucan metabolic process"/>
    <property type="evidence" value="ECO:0007669"/>
    <property type="project" value="TreeGrafter"/>
</dbReference>
<dbReference type="RefSeq" id="WP_263542796.1">
    <property type="nucleotide sequence ID" value="NZ_JAOVZO020000003.1"/>
</dbReference>
<gene>
    <name evidence="3" type="ORF">OD750_003365</name>
</gene>
<dbReference type="InterPro" id="IPR052025">
    <property type="entry name" value="Xyloglucanase_GH74"/>
</dbReference>
<feature type="signal peptide" evidence="2">
    <location>
        <begin position="1"/>
        <end position="21"/>
    </location>
</feature>
<accession>A0A9X4BFQ7</accession>
<reference evidence="3" key="1">
    <citation type="submission" date="2023-02" db="EMBL/GenBank/DDBJ databases">
        <title>Tahibacter soli sp. nov. isolated from soil.</title>
        <authorList>
            <person name="Baek J.H."/>
            <person name="Lee J.K."/>
            <person name="Choi D.G."/>
            <person name="Jeon C.O."/>
        </authorList>
    </citation>
    <scope>NUCLEOTIDE SEQUENCE</scope>
    <source>
        <strain evidence="3">BL</strain>
    </source>
</reference>
<evidence type="ECO:0008006" key="5">
    <source>
        <dbReference type="Google" id="ProtNLM"/>
    </source>
</evidence>
<dbReference type="EMBL" id="JAOVZO020000003">
    <property type="protein sequence ID" value="MDC8011580.1"/>
    <property type="molecule type" value="Genomic_DNA"/>
</dbReference>
<proteinExistence type="predicted"/>